<protein>
    <recommendedName>
        <fullName evidence="3">TPR Domain containing protein</fullName>
    </recommendedName>
</protein>
<reference evidence="1" key="2">
    <citation type="journal article" date="2007" name="Science">
        <title>Draft genome sequence of the sexually transmitted pathogen Trichomonas vaginalis.</title>
        <authorList>
            <person name="Carlton J.M."/>
            <person name="Hirt R.P."/>
            <person name="Silva J.C."/>
            <person name="Delcher A.L."/>
            <person name="Schatz M."/>
            <person name="Zhao Q."/>
            <person name="Wortman J.R."/>
            <person name="Bidwell S.L."/>
            <person name="Alsmark U.C.M."/>
            <person name="Besteiro S."/>
            <person name="Sicheritz-Ponten T."/>
            <person name="Noel C.J."/>
            <person name="Dacks J.B."/>
            <person name="Foster P.G."/>
            <person name="Simillion C."/>
            <person name="Van de Peer Y."/>
            <person name="Miranda-Saavedra D."/>
            <person name="Barton G.J."/>
            <person name="Westrop G.D."/>
            <person name="Mueller S."/>
            <person name="Dessi D."/>
            <person name="Fiori P.L."/>
            <person name="Ren Q."/>
            <person name="Paulsen I."/>
            <person name="Zhang H."/>
            <person name="Bastida-Corcuera F.D."/>
            <person name="Simoes-Barbosa A."/>
            <person name="Brown M.T."/>
            <person name="Hayes R.D."/>
            <person name="Mukherjee M."/>
            <person name="Okumura C.Y."/>
            <person name="Schneider R."/>
            <person name="Smith A.J."/>
            <person name="Vanacova S."/>
            <person name="Villalvazo M."/>
            <person name="Haas B.J."/>
            <person name="Pertea M."/>
            <person name="Feldblyum T.V."/>
            <person name="Utterback T.R."/>
            <person name="Shu C.L."/>
            <person name="Osoegawa K."/>
            <person name="de Jong P.J."/>
            <person name="Hrdy I."/>
            <person name="Horvathova L."/>
            <person name="Zubacova Z."/>
            <person name="Dolezal P."/>
            <person name="Malik S.B."/>
            <person name="Logsdon J.M. Jr."/>
            <person name="Henze K."/>
            <person name="Gupta A."/>
            <person name="Wang C.C."/>
            <person name="Dunne R.L."/>
            <person name="Upcroft J.A."/>
            <person name="Upcroft P."/>
            <person name="White O."/>
            <person name="Salzberg S.L."/>
            <person name="Tang P."/>
            <person name="Chiu C.-H."/>
            <person name="Lee Y.-S."/>
            <person name="Embley T.M."/>
            <person name="Coombs G.H."/>
            <person name="Mottram J.C."/>
            <person name="Tachezy J."/>
            <person name="Fraser-Liggett C.M."/>
            <person name="Johnson P.J."/>
        </authorList>
    </citation>
    <scope>NUCLEOTIDE SEQUENCE [LARGE SCALE GENOMIC DNA]</scope>
    <source>
        <strain evidence="1">G3</strain>
    </source>
</reference>
<proteinExistence type="predicted"/>
<dbReference type="InterPro" id="IPR011990">
    <property type="entry name" value="TPR-like_helical_dom_sf"/>
</dbReference>
<dbReference type="InterPro" id="IPR052945">
    <property type="entry name" value="Mitotic_Regulator"/>
</dbReference>
<dbReference type="VEuPathDB" id="TrichDB:TVAGG3_0491120"/>
<evidence type="ECO:0000313" key="2">
    <source>
        <dbReference type="Proteomes" id="UP000001542"/>
    </source>
</evidence>
<dbReference type="EMBL" id="DS113439">
    <property type="protein sequence ID" value="EAY05834.1"/>
    <property type="molecule type" value="Genomic_DNA"/>
</dbReference>
<dbReference type="AlphaFoldDB" id="A2ENG4"/>
<accession>A2ENG4</accession>
<reference evidence="1" key="1">
    <citation type="submission" date="2006-10" db="EMBL/GenBank/DDBJ databases">
        <authorList>
            <person name="Amadeo P."/>
            <person name="Zhao Q."/>
            <person name="Wortman J."/>
            <person name="Fraser-Liggett C."/>
            <person name="Carlton J."/>
        </authorList>
    </citation>
    <scope>NUCLEOTIDE SEQUENCE</scope>
    <source>
        <strain evidence="1">G3</strain>
    </source>
</reference>
<name>A2ENG4_TRIV3</name>
<dbReference type="SMR" id="A2ENG4"/>
<evidence type="ECO:0000313" key="1">
    <source>
        <dbReference type="EMBL" id="EAY05834.1"/>
    </source>
</evidence>
<dbReference type="VEuPathDB" id="TrichDB:TVAG_202920"/>
<gene>
    <name evidence="1" type="ORF">TVAG_202920</name>
</gene>
<dbReference type="OrthoDB" id="10583538at2759"/>
<dbReference type="PANTHER" id="PTHR43628:SF1">
    <property type="entry name" value="CHITIN SYNTHASE REGULATORY FACTOR 2-RELATED"/>
    <property type="match status" value="1"/>
</dbReference>
<dbReference type="Proteomes" id="UP000001542">
    <property type="component" value="Unassembled WGS sequence"/>
</dbReference>
<dbReference type="SUPFAM" id="SSF81901">
    <property type="entry name" value="HCP-like"/>
    <property type="match status" value="2"/>
</dbReference>
<organism evidence="1 2">
    <name type="scientific">Trichomonas vaginalis (strain ATCC PRA-98 / G3)</name>
    <dbReference type="NCBI Taxonomy" id="412133"/>
    <lineage>
        <taxon>Eukaryota</taxon>
        <taxon>Metamonada</taxon>
        <taxon>Parabasalia</taxon>
        <taxon>Trichomonadida</taxon>
        <taxon>Trichomonadidae</taxon>
        <taxon>Trichomonas</taxon>
    </lineage>
</organism>
<dbReference type="Gene3D" id="1.25.40.10">
    <property type="entry name" value="Tetratricopeptide repeat domain"/>
    <property type="match status" value="2"/>
</dbReference>
<evidence type="ECO:0008006" key="3">
    <source>
        <dbReference type="Google" id="ProtNLM"/>
    </source>
</evidence>
<dbReference type="PANTHER" id="PTHR43628">
    <property type="entry name" value="ACTIVATOR OF C KINASE PROTEIN 1-RELATED"/>
    <property type="match status" value="1"/>
</dbReference>
<dbReference type="InParanoid" id="A2ENG4"/>
<sequence>MIIPPSPQLLLHVDDQFYGQQIFRKEPSILPSEELRKQRDSFIFVDLGLMCLNGQNPRVRKSIKQTLTLLSAFFEIPNPGIPLFFGVLSNALGNIPSSLYFFQLAAQRGSTIAMNAIGVLYQRYSASIPDQTVNTFQEALKWHKRAQKSGSLDALSHLGDLFYSNSDKIKALHYYLQHFKATHSISSAKKCAAIFKKQKQFEASKQMLKLAAAQGDKESVLDMIDILQNENDSYEYKLWESIRIQYNIQIPQPQTFSHLMSASRHRDIGLPPFAAAANILSLGDPFGQIDNTQRLLQNLTTLTFCHDDTPNFPTDPSFVEKPSPAFYPSTNRTRLLLLAFQYTSANFSERNLNLASLALKTLNEISPKGICESKLWQSKYKYPRDTDYAIIGFISYILDDFKSALEFFEAGAKKGCRTCALMAGIMLFHGIGFQAKPDFACYYFAQCPTDPLSLLHLGTSCDDEIWLTRAAKFLGLPADSGRVFEWAGDAFMEGTKVPQNRQIAQMWYGLAYSKYKKGNEDMSEFLTKVKEVATL</sequence>
<dbReference type="RefSeq" id="XP_001318057.1">
    <property type="nucleotide sequence ID" value="XM_001318022.1"/>
</dbReference>
<dbReference type="KEGG" id="tva:4763704"/>
<keyword evidence="2" id="KW-1185">Reference proteome</keyword>